<dbReference type="InterPro" id="IPR004838">
    <property type="entry name" value="NHTrfase_class1_PyrdxlP-BS"/>
</dbReference>
<dbReference type="KEGG" id="saqi:AXG55_02645"/>
<gene>
    <name evidence="3" type="ORF">AXG55_02645</name>
</gene>
<dbReference type="PANTHER" id="PTHR47087:SF1">
    <property type="entry name" value="METHIONINE S-METHYLTRANSFERASE"/>
    <property type="match status" value="1"/>
</dbReference>
<evidence type="ECO:0000259" key="1">
    <source>
        <dbReference type="Pfam" id="PF00155"/>
    </source>
</evidence>
<dbReference type="EMBL" id="CP017834">
    <property type="protein sequence ID" value="APJ02876.1"/>
    <property type="molecule type" value="Genomic_DNA"/>
</dbReference>
<dbReference type="InterPro" id="IPR029063">
    <property type="entry name" value="SAM-dependent_MTases_sf"/>
</dbReference>
<dbReference type="AlphaFoldDB" id="A0A1L4CY52"/>
<dbReference type="GO" id="GO:0032259">
    <property type="term" value="P:methylation"/>
    <property type="evidence" value="ECO:0007669"/>
    <property type="project" value="UniProtKB-KW"/>
</dbReference>
<evidence type="ECO:0000313" key="3">
    <source>
        <dbReference type="EMBL" id="APJ02876.1"/>
    </source>
</evidence>
<dbReference type="RefSeq" id="WP_148696587.1">
    <property type="nucleotide sequence ID" value="NZ_CP017834.1"/>
</dbReference>
<dbReference type="Gene3D" id="3.90.1150.10">
    <property type="entry name" value="Aspartate Aminotransferase, domain 1"/>
    <property type="match status" value="1"/>
</dbReference>
<accession>A0A1L4CY52</accession>
<dbReference type="InterPro" id="IPR025714">
    <property type="entry name" value="Methyltranfer_dom"/>
</dbReference>
<evidence type="ECO:0008006" key="5">
    <source>
        <dbReference type="Google" id="ProtNLM"/>
    </source>
</evidence>
<dbReference type="InterPro" id="IPR004839">
    <property type="entry name" value="Aminotransferase_I/II_large"/>
</dbReference>
<dbReference type="PANTHER" id="PTHR47087">
    <property type="entry name" value="METHIONINE S-METHYLTRANSFERASE"/>
    <property type="match status" value="1"/>
</dbReference>
<dbReference type="OrthoDB" id="9815233at2"/>
<dbReference type="GO" id="GO:0030170">
    <property type="term" value="F:pyridoxal phosphate binding"/>
    <property type="evidence" value="ECO:0007669"/>
    <property type="project" value="InterPro"/>
</dbReference>
<name>A0A1L4CY52_9BACT</name>
<dbReference type="Proteomes" id="UP000184731">
    <property type="component" value="Chromosome"/>
</dbReference>
<dbReference type="GO" id="GO:0008168">
    <property type="term" value="F:methyltransferase activity"/>
    <property type="evidence" value="ECO:0007669"/>
    <property type="project" value="UniProtKB-KW"/>
</dbReference>
<dbReference type="SUPFAM" id="SSF53383">
    <property type="entry name" value="PLP-dependent transferases"/>
    <property type="match status" value="1"/>
</dbReference>
<evidence type="ECO:0000313" key="4">
    <source>
        <dbReference type="Proteomes" id="UP000184731"/>
    </source>
</evidence>
<dbReference type="InterPro" id="IPR015424">
    <property type="entry name" value="PyrdxlP-dep_Trfase"/>
</dbReference>
<feature type="domain" description="Methyltransferase" evidence="2">
    <location>
        <begin position="130"/>
        <end position="248"/>
    </location>
</feature>
<evidence type="ECO:0000259" key="2">
    <source>
        <dbReference type="Pfam" id="PF13847"/>
    </source>
</evidence>
<dbReference type="Gene3D" id="3.40.640.10">
    <property type="entry name" value="Type I PLP-dependent aspartate aminotransferase-like (Major domain)"/>
    <property type="match status" value="1"/>
</dbReference>
<reference evidence="3 4" key="1">
    <citation type="submission" date="2016-10" db="EMBL/GenBank/DDBJ databases">
        <title>Silvanigrella aquatica sp. nov., isolated from a freshwater lake located in the Black Forest, Germany, description of Silvanigrellaceae fam. nov., Silvanigrellales ord. nov., reclassification of the order Bdellovibrionales in the class Oligoflexia, reclassification of the families Bacteriovoracaceae and Halobacteriovoraceae in the new order Bacteriovoracales ord. nov., and reclassification of the family Pseudobacteriovoracaceae in the order Oligoflexiales.</title>
        <authorList>
            <person name="Hahn M.W."/>
            <person name="Schmidt J."/>
            <person name="Koll U."/>
            <person name="Rohde M."/>
            <person name="Verbag S."/>
            <person name="Pitt A."/>
            <person name="Nakai R."/>
            <person name="Naganuma T."/>
            <person name="Lang E."/>
        </authorList>
    </citation>
    <scope>NUCLEOTIDE SEQUENCE [LARGE SCALE GENOMIC DNA]</scope>
    <source>
        <strain evidence="3 4">MWH-Nonnen-W8red</strain>
    </source>
</reference>
<organism evidence="3 4">
    <name type="scientific">Silvanigrella aquatica</name>
    <dbReference type="NCBI Taxonomy" id="1915309"/>
    <lineage>
        <taxon>Bacteria</taxon>
        <taxon>Pseudomonadati</taxon>
        <taxon>Bdellovibrionota</taxon>
        <taxon>Oligoflexia</taxon>
        <taxon>Silvanigrellales</taxon>
        <taxon>Silvanigrellaceae</taxon>
        <taxon>Silvanigrella</taxon>
    </lineage>
</organism>
<dbReference type="CDD" id="cd02440">
    <property type="entry name" value="AdoMet_MTases"/>
    <property type="match status" value="1"/>
</dbReference>
<dbReference type="Pfam" id="PF13847">
    <property type="entry name" value="Methyltransf_31"/>
    <property type="match status" value="1"/>
</dbReference>
<sequence>MKIENEIKENKWYFNINEFLASCKKSTSQTFENLKELLKYLDIPETRIQARCALTELYHYFSDLDPEHDAISNYHFSIDKLITDGNEASPNTLLLLQLPSIFTPEDWSFTFFEGLARYPESEFHHRTLAELGCGNGWISIALAKKTSPQQIYGLDINPKAIICARINLYLNALDNKGQPYIDYEGKSILDRVQFYQSDLLEYCLINKIKLDKVIGCIPQVLAPDSDLVFDIIPENVTDEALYALSNYCSKQGYIEDQFGLGLIARAVEESLETMKSSGKIILNLGGRPGKAVLDRLFTRRGFKVTGVWQTKIEQAGDTEIAPLVEIEKNSPFRFEFYMGANSSESISARTAYAFVKNGGRIFHSLQVVEAEMRDNHKMKKLLRLLKKSEYADARSGLDLTYQDRPLVEEKISFLSRLSDKLSSNHPVDYEDIRGENSFRRNIAEYFRAYWRVPITAKSVLIVPSRVAAIKNIFSIYNTKKAIVDKELCKDLPHIWLQNDMDLKSEKISVLEAPKQTELVCKLIATLEPDLVVCSLNEFEIRGQDSILRLIEITEKYGTRLIIDFSNVFDLSSSPKLNGIFEYISEQPLPSHVALMCGLINNRIYSDLEVTFLLSENESFINAFCYAAELTYSRTSVILQEYYNTILFDLLSFHVKNNKRGLSQNLRLPTLESLPFQDKFPEFSSHCKKSFTHPAIQNSHHDIDSKTVRLDYGENCFPTPNFLKASIVESFVRQNISSSEINLEEEISICLKNRFGFQVENKSHILVANGVSSLFANICEYCAINNYTILFPTGNYGFFEATALFYGTPLLSLKTNSENSFKISAEQLSDILTRESKNVWVFFNSPIVNPTGAKYTLKEVTEIFKVVEKNNATIILDTIFSELDFNKNFNLINIYDIIKNKTPKLKFLVLGGLSKELSAGGLRIGFGYSDHIQIQSAMKWGVQYHLPSTMRYATRKIFAMINSQEKEILNHYTEQSHFLKMRAEKLCHVLSTHGWEPLESQGGLFVVAAPTKIVGKKIQFLKSNEEITMLITNNNVHEALFNKTKLLINGCEWTGIPGYCRFVLSVTNEDFERAIDKLKTFWSALMRED</sequence>
<dbReference type="PROSITE" id="PS00105">
    <property type="entry name" value="AA_TRANSFER_CLASS_1"/>
    <property type="match status" value="1"/>
</dbReference>
<dbReference type="Gene3D" id="3.40.50.150">
    <property type="entry name" value="Vaccinia Virus protein VP39"/>
    <property type="match status" value="1"/>
</dbReference>
<dbReference type="InterPro" id="IPR015422">
    <property type="entry name" value="PyrdxlP-dep_Trfase_small"/>
</dbReference>
<dbReference type="InterPro" id="IPR015421">
    <property type="entry name" value="PyrdxlP-dep_Trfase_major"/>
</dbReference>
<feature type="domain" description="Aminotransferase class I/classII large" evidence="1">
    <location>
        <begin position="741"/>
        <end position="1077"/>
    </location>
</feature>
<dbReference type="Pfam" id="PF00155">
    <property type="entry name" value="Aminotran_1_2"/>
    <property type="match status" value="1"/>
</dbReference>
<proteinExistence type="predicted"/>
<dbReference type="CDD" id="cd00609">
    <property type="entry name" value="AAT_like"/>
    <property type="match status" value="1"/>
</dbReference>
<keyword evidence="4" id="KW-1185">Reference proteome</keyword>
<dbReference type="STRING" id="1915309.AXG55_02645"/>
<dbReference type="SUPFAM" id="SSF53335">
    <property type="entry name" value="S-adenosyl-L-methionine-dependent methyltransferases"/>
    <property type="match status" value="1"/>
</dbReference>
<protein>
    <recommendedName>
        <fullName evidence="5">Methionine S-methyltransferase</fullName>
    </recommendedName>
</protein>